<reference evidence="2 3" key="1">
    <citation type="journal article" date="2023" name="Sci. Data">
        <title>Genome assembly of the Korean intertidal mud-creeper Batillaria attramentaria.</title>
        <authorList>
            <person name="Patra A.K."/>
            <person name="Ho P.T."/>
            <person name="Jun S."/>
            <person name="Lee S.J."/>
            <person name="Kim Y."/>
            <person name="Won Y.J."/>
        </authorList>
    </citation>
    <scope>NUCLEOTIDE SEQUENCE [LARGE SCALE GENOMIC DNA]</scope>
    <source>
        <strain evidence="2">Wonlab-2016</strain>
    </source>
</reference>
<gene>
    <name evidence="2" type="ORF">BaRGS_00027953</name>
</gene>
<comment type="caution">
    <text evidence="2">The sequence shown here is derived from an EMBL/GenBank/DDBJ whole genome shotgun (WGS) entry which is preliminary data.</text>
</comment>
<dbReference type="PANTHER" id="PTHR31751">
    <property type="entry name" value="SI:CH211-108C17.2-RELATED-RELATED"/>
    <property type="match status" value="1"/>
</dbReference>
<organism evidence="2 3">
    <name type="scientific">Batillaria attramentaria</name>
    <dbReference type="NCBI Taxonomy" id="370345"/>
    <lineage>
        <taxon>Eukaryota</taxon>
        <taxon>Metazoa</taxon>
        <taxon>Spiralia</taxon>
        <taxon>Lophotrochozoa</taxon>
        <taxon>Mollusca</taxon>
        <taxon>Gastropoda</taxon>
        <taxon>Caenogastropoda</taxon>
        <taxon>Sorbeoconcha</taxon>
        <taxon>Cerithioidea</taxon>
        <taxon>Batillariidae</taxon>
        <taxon>Batillaria</taxon>
    </lineage>
</organism>
<evidence type="ECO:0008006" key="4">
    <source>
        <dbReference type="Google" id="ProtNLM"/>
    </source>
</evidence>
<keyword evidence="3" id="KW-1185">Reference proteome</keyword>
<feature type="region of interest" description="Disordered" evidence="1">
    <location>
        <begin position="122"/>
        <end position="146"/>
    </location>
</feature>
<dbReference type="PANTHER" id="PTHR31751:SF44">
    <property type="entry name" value="SI:CH211-211K8.4-RELATED"/>
    <property type="match status" value="1"/>
</dbReference>
<evidence type="ECO:0000313" key="3">
    <source>
        <dbReference type="Proteomes" id="UP001519460"/>
    </source>
</evidence>
<dbReference type="AlphaFoldDB" id="A0ABD0K0E1"/>
<proteinExistence type="predicted"/>
<dbReference type="EMBL" id="JACVVK020000274">
    <property type="protein sequence ID" value="KAK7480787.1"/>
    <property type="molecule type" value="Genomic_DNA"/>
</dbReference>
<name>A0ABD0K0E1_9CAEN</name>
<evidence type="ECO:0000313" key="2">
    <source>
        <dbReference type="EMBL" id="KAK7480787.1"/>
    </source>
</evidence>
<evidence type="ECO:0000256" key="1">
    <source>
        <dbReference type="SAM" id="MobiDB-lite"/>
    </source>
</evidence>
<sequence length="650" mass="72744">MGIRVTKKDLLPGSVPTIQKCFTPATSTNGSTIGTDSTVTSVASQSQTTCTVVTTTRKRPLVSCTVQPVTSKPRTAYAKREHQRVIKEILAVSDNEEEKEEENRTVETQTTMTLIPKMPVKKCSKGTQVDPPMRHKGVQTYSESRKSTSTQCQLTLETGYQHALPTSQDDKASSATVTPALTPVKAGMCDPEWSPMEEESEEEFDDPSTIEKSHTWDSQPFIKDIPAGNILMSSSILFSGALPSKVFRFLHHFNVAAISDDAFFDHQSAFVCPSIDMVWHRFRNEYITFMRERCQPLVLGGDGRADTPGHSAKFGTYSLLDMDIMKVVDVQLVQSNVAGGSVKMELKGLQDSIQSLADAGLTVGQLVTNRHPSIIKWVREHMQGTQHSFDVWHVVKGLKKKLLKLACEKECGALQQWIKSICNHLYWVAVSTPNADGQLMLEKWCSLSNHLHNKHQHKGAKFPRCQHPDLEGEERNKNWIKAGTKLSAKLTDILESRQMMKDVPMLSTGPQTASIEGFHSVLNHFAPKMYGFSYSGILHRNVLAALHFNENNERKQATRLDGTPRFRVAFKKARKSFALEPVKISCTYGYDDELQEQVVELASVYSIREIKELLKEHEATHALPPLCVDYGHLRPGKAEAIQAHLSRFKK</sequence>
<dbReference type="Proteomes" id="UP001519460">
    <property type="component" value="Unassembled WGS sequence"/>
</dbReference>
<accession>A0ABD0K0E1</accession>
<protein>
    <recommendedName>
        <fullName evidence="4">Transposase</fullName>
    </recommendedName>
</protein>